<dbReference type="GO" id="GO:0000324">
    <property type="term" value="C:fungal-type vacuole"/>
    <property type="evidence" value="ECO:0007669"/>
    <property type="project" value="TreeGrafter"/>
</dbReference>
<reference evidence="6" key="1">
    <citation type="journal article" date="2021" name="Nat. Commun.">
        <title>Genetic determinants of endophytism in the Arabidopsis root mycobiome.</title>
        <authorList>
            <person name="Mesny F."/>
            <person name="Miyauchi S."/>
            <person name="Thiergart T."/>
            <person name="Pickel B."/>
            <person name="Atanasova L."/>
            <person name="Karlsson M."/>
            <person name="Huettel B."/>
            <person name="Barry K.W."/>
            <person name="Haridas S."/>
            <person name="Chen C."/>
            <person name="Bauer D."/>
            <person name="Andreopoulos W."/>
            <person name="Pangilinan J."/>
            <person name="LaButti K."/>
            <person name="Riley R."/>
            <person name="Lipzen A."/>
            <person name="Clum A."/>
            <person name="Drula E."/>
            <person name="Henrissat B."/>
            <person name="Kohler A."/>
            <person name="Grigoriev I.V."/>
            <person name="Martin F.M."/>
            <person name="Hacquard S."/>
        </authorList>
    </citation>
    <scope>NUCLEOTIDE SEQUENCE</scope>
    <source>
        <strain evidence="6">MPI-CAGE-CH-0243</strain>
    </source>
</reference>
<organism evidence="6 7">
    <name type="scientific">Dendryphion nanum</name>
    <dbReference type="NCBI Taxonomy" id="256645"/>
    <lineage>
        <taxon>Eukaryota</taxon>
        <taxon>Fungi</taxon>
        <taxon>Dikarya</taxon>
        <taxon>Ascomycota</taxon>
        <taxon>Pezizomycotina</taxon>
        <taxon>Dothideomycetes</taxon>
        <taxon>Pleosporomycetidae</taxon>
        <taxon>Pleosporales</taxon>
        <taxon>Torulaceae</taxon>
        <taxon>Dendryphion</taxon>
    </lineage>
</organism>
<keyword evidence="2 5" id="KW-0812">Transmembrane</keyword>
<evidence type="ECO:0000313" key="7">
    <source>
        <dbReference type="Proteomes" id="UP000700596"/>
    </source>
</evidence>
<feature type="transmembrane region" description="Helical" evidence="5">
    <location>
        <begin position="170"/>
        <end position="191"/>
    </location>
</feature>
<evidence type="ECO:0000256" key="1">
    <source>
        <dbReference type="ARBA" id="ARBA00004141"/>
    </source>
</evidence>
<dbReference type="OrthoDB" id="4521223at2759"/>
<evidence type="ECO:0000256" key="4">
    <source>
        <dbReference type="ARBA" id="ARBA00023136"/>
    </source>
</evidence>
<evidence type="ECO:0000256" key="5">
    <source>
        <dbReference type="SAM" id="Phobius"/>
    </source>
</evidence>
<comment type="subcellular location">
    <subcellularLocation>
        <location evidence="1">Membrane</location>
        <topology evidence="1">Multi-pass membrane protein</topology>
    </subcellularLocation>
</comment>
<proteinExistence type="predicted"/>
<dbReference type="Proteomes" id="UP000700596">
    <property type="component" value="Unassembled WGS sequence"/>
</dbReference>
<dbReference type="InterPro" id="IPR007568">
    <property type="entry name" value="RTA1"/>
</dbReference>
<feature type="transmembrane region" description="Helical" evidence="5">
    <location>
        <begin position="67"/>
        <end position="89"/>
    </location>
</feature>
<evidence type="ECO:0000313" key="6">
    <source>
        <dbReference type="EMBL" id="KAH7108838.1"/>
    </source>
</evidence>
<protein>
    <submittedName>
        <fullName evidence="6">RTA1 like protein-domain-containing protein</fullName>
    </submittedName>
</protein>
<feature type="transmembrane region" description="Helical" evidence="5">
    <location>
        <begin position="139"/>
        <end position="158"/>
    </location>
</feature>
<keyword evidence="4 5" id="KW-0472">Membrane</keyword>
<dbReference type="PANTHER" id="PTHR31465:SF9">
    <property type="entry name" value="SPHINGOID LONG-CHAIN BASE TRANSPORTER RSB1"/>
    <property type="match status" value="1"/>
</dbReference>
<sequence length="239" mass="26892">MAAISLGAFEYLVRFGPKANCTFELCTIEESVYKYRPSFSANVALAAAFFLATIIHIILGIRWKTWWVMWCMILSCTHEVAGYIARVFMWKNSWNFAAFITQIILITQAPVFYCAAIYVMLGQIIDYYAPKLARFSTNVFVWVFLPCDIISLILQGVGGSLSASSSGSSAVGVDIAMAGLVFQVITLVFYLSFMIDFMVRGSASFLYANEWILLIKLVASSSSWYFVYALDIRALCFRR</sequence>
<dbReference type="PANTHER" id="PTHR31465">
    <property type="entry name" value="PROTEIN RTA1-RELATED"/>
    <property type="match status" value="1"/>
</dbReference>
<comment type="caution">
    <text evidence="6">The sequence shown here is derived from an EMBL/GenBank/DDBJ whole genome shotgun (WGS) entry which is preliminary data.</text>
</comment>
<dbReference type="Pfam" id="PF04479">
    <property type="entry name" value="RTA1"/>
    <property type="match status" value="1"/>
</dbReference>
<dbReference type="AlphaFoldDB" id="A0A9P9CXE6"/>
<dbReference type="GO" id="GO:0005886">
    <property type="term" value="C:plasma membrane"/>
    <property type="evidence" value="ECO:0007669"/>
    <property type="project" value="TreeGrafter"/>
</dbReference>
<accession>A0A9P9CXE6</accession>
<keyword evidence="3 5" id="KW-1133">Transmembrane helix</keyword>
<keyword evidence="7" id="KW-1185">Reference proteome</keyword>
<feature type="transmembrane region" description="Helical" evidence="5">
    <location>
        <begin position="96"/>
        <end position="119"/>
    </location>
</feature>
<evidence type="ECO:0000256" key="2">
    <source>
        <dbReference type="ARBA" id="ARBA00022692"/>
    </source>
</evidence>
<gene>
    <name evidence="6" type="ORF">B0J11DRAFT_500022</name>
</gene>
<feature type="transmembrane region" description="Helical" evidence="5">
    <location>
        <begin position="43"/>
        <end position="61"/>
    </location>
</feature>
<dbReference type="EMBL" id="JAGMWT010000035">
    <property type="protein sequence ID" value="KAH7108838.1"/>
    <property type="molecule type" value="Genomic_DNA"/>
</dbReference>
<evidence type="ECO:0000256" key="3">
    <source>
        <dbReference type="ARBA" id="ARBA00022989"/>
    </source>
</evidence>
<feature type="transmembrane region" description="Helical" evidence="5">
    <location>
        <begin position="211"/>
        <end position="230"/>
    </location>
</feature>
<name>A0A9P9CXE6_9PLEO</name>